<evidence type="ECO:0000259" key="3">
    <source>
        <dbReference type="Pfam" id="PF05532"/>
    </source>
</evidence>
<protein>
    <submittedName>
        <fullName evidence="4">CsbD family protein</fullName>
    </submittedName>
</protein>
<feature type="domain" description="CsbD-like" evidence="3">
    <location>
        <begin position="5"/>
        <end position="57"/>
    </location>
</feature>
<dbReference type="SUPFAM" id="SSF69047">
    <property type="entry name" value="Hypothetical protein YjbJ"/>
    <property type="match status" value="1"/>
</dbReference>
<evidence type="ECO:0000256" key="2">
    <source>
        <dbReference type="SAM" id="MobiDB-lite"/>
    </source>
</evidence>
<dbReference type="Pfam" id="PF05532">
    <property type="entry name" value="CsbD"/>
    <property type="match status" value="1"/>
</dbReference>
<dbReference type="Proteomes" id="UP000327000">
    <property type="component" value="Unassembled WGS sequence"/>
</dbReference>
<proteinExistence type="inferred from homology"/>
<reference evidence="4 5" key="1">
    <citation type="journal article" date="2019" name="Microb. Cell Fact.">
        <title>Exploring novel herbicidin analogues by transcriptional regulator overexpression and MS/MS molecular networking.</title>
        <authorList>
            <person name="Shi Y."/>
            <person name="Gu R."/>
            <person name="Li Y."/>
            <person name="Wang X."/>
            <person name="Ren W."/>
            <person name="Li X."/>
            <person name="Wang L."/>
            <person name="Xie Y."/>
            <person name="Hong B."/>
        </authorList>
    </citation>
    <scope>NUCLEOTIDE SEQUENCE [LARGE SCALE GENOMIC DNA]</scope>
    <source>
        <strain evidence="4 5">US-43</strain>
    </source>
</reference>
<gene>
    <name evidence="4" type="ORF">FRZ00_20045</name>
</gene>
<feature type="compositionally biased region" description="Basic and acidic residues" evidence="2">
    <location>
        <begin position="1"/>
        <end position="22"/>
    </location>
</feature>
<comment type="caution">
    <text evidence="4">The sequence shown here is derived from an EMBL/GenBank/DDBJ whole genome shotgun (WGS) entry which is preliminary data.</text>
</comment>
<dbReference type="Gene3D" id="1.10.1470.10">
    <property type="entry name" value="YjbJ"/>
    <property type="match status" value="1"/>
</dbReference>
<organism evidence="4 5">
    <name type="scientific">Streptomyces mobaraensis</name>
    <name type="common">Streptoverticillium mobaraense</name>
    <dbReference type="NCBI Taxonomy" id="35621"/>
    <lineage>
        <taxon>Bacteria</taxon>
        <taxon>Bacillati</taxon>
        <taxon>Actinomycetota</taxon>
        <taxon>Actinomycetes</taxon>
        <taxon>Kitasatosporales</taxon>
        <taxon>Streptomycetaceae</taxon>
        <taxon>Streptomyces</taxon>
    </lineage>
</organism>
<name>A0A5N5W4Z4_STRMB</name>
<dbReference type="RefSeq" id="WP_152264419.1">
    <property type="nucleotide sequence ID" value="NZ_VOKX01000040.1"/>
</dbReference>
<accession>A0A5N5W4Z4</accession>
<comment type="similarity">
    <text evidence="1">Belongs to the UPF0337 (CsbD) family.</text>
</comment>
<sequence length="64" mass="7270">MSAKDRTKAKTDRTKGHLKETLGRVTGNRRTQNEGHLQKVKGELHDAVAKARHAAERKHHHKGR</sequence>
<dbReference type="AlphaFoldDB" id="A0A5N5W4Z4"/>
<evidence type="ECO:0000313" key="5">
    <source>
        <dbReference type="Proteomes" id="UP000327000"/>
    </source>
</evidence>
<evidence type="ECO:0000256" key="1">
    <source>
        <dbReference type="ARBA" id="ARBA00009129"/>
    </source>
</evidence>
<dbReference type="EMBL" id="VOKX01000040">
    <property type="protein sequence ID" value="KAB7841603.1"/>
    <property type="molecule type" value="Genomic_DNA"/>
</dbReference>
<evidence type="ECO:0000313" key="4">
    <source>
        <dbReference type="EMBL" id="KAB7841603.1"/>
    </source>
</evidence>
<dbReference type="InterPro" id="IPR008462">
    <property type="entry name" value="CsbD"/>
</dbReference>
<feature type="region of interest" description="Disordered" evidence="2">
    <location>
        <begin position="1"/>
        <end position="37"/>
    </location>
</feature>
<dbReference type="InterPro" id="IPR036629">
    <property type="entry name" value="YjbJ_sf"/>
</dbReference>
<keyword evidence="5" id="KW-1185">Reference proteome</keyword>